<accession>A0A645FQ76</accession>
<sequence length="253" mass="29933">MISVFKELSKERDVVYKKYDLYACKITSERSLYDFLTSQVARISDATRRLKTLLSGFMLDEPYWESSQRHSSEISYLLENGAEVCGSSLAEACERDKAIISFQSECFNVSKINIYKNATEDIVLDNLFDRGHCNELNWERNNICIKEYCVNRFEEGKLDFSQIDDKVGFDLLKEEDEELFIDTFRKFTELSWQQINVDDGLDYKFYPDKNNIFKAVPYKIHKFRVTQKYRCFGYTEDGVFYVLRFDLEHKLSD</sequence>
<organism evidence="1">
    <name type="scientific">bioreactor metagenome</name>
    <dbReference type="NCBI Taxonomy" id="1076179"/>
    <lineage>
        <taxon>unclassified sequences</taxon>
        <taxon>metagenomes</taxon>
        <taxon>ecological metagenomes</taxon>
    </lineage>
</organism>
<gene>
    <name evidence="1" type="ORF">SDC9_161721</name>
</gene>
<dbReference type="AlphaFoldDB" id="A0A645FQ76"/>
<dbReference type="EMBL" id="VSSQ01061022">
    <property type="protein sequence ID" value="MPN14394.1"/>
    <property type="molecule type" value="Genomic_DNA"/>
</dbReference>
<reference evidence="1" key="1">
    <citation type="submission" date="2019-08" db="EMBL/GenBank/DDBJ databases">
        <authorList>
            <person name="Kucharzyk K."/>
            <person name="Murdoch R.W."/>
            <person name="Higgins S."/>
            <person name="Loffler F."/>
        </authorList>
    </citation>
    <scope>NUCLEOTIDE SEQUENCE</scope>
</reference>
<evidence type="ECO:0000313" key="1">
    <source>
        <dbReference type="EMBL" id="MPN14394.1"/>
    </source>
</evidence>
<name>A0A645FQ76_9ZZZZ</name>
<comment type="caution">
    <text evidence="1">The sequence shown here is derived from an EMBL/GenBank/DDBJ whole genome shotgun (WGS) entry which is preliminary data.</text>
</comment>
<proteinExistence type="predicted"/>
<protein>
    <submittedName>
        <fullName evidence="1">Uncharacterized protein</fullName>
    </submittedName>
</protein>